<evidence type="ECO:0000313" key="2">
    <source>
        <dbReference type="Proteomes" id="UP000004358"/>
    </source>
</evidence>
<dbReference type="AlphaFoldDB" id="A4A097"/>
<comment type="caution">
    <text evidence="1">The sequence shown here is derived from an EMBL/GenBank/DDBJ whole genome shotgun (WGS) entry which is preliminary data.</text>
</comment>
<dbReference type="HOGENOM" id="CLU_2582696_0_0_0"/>
<dbReference type="Proteomes" id="UP000004358">
    <property type="component" value="Unassembled WGS sequence"/>
</dbReference>
<organism evidence="1 2">
    <name type="scientific">Blastopirellula marina DSM 3645</name>
    <dbReference type="NCBI Taxonomy" id="314230"/>
    <lineage>
        <taxon>Bacteria</taxon>
        <taxon>Pseudomonadati</taxon>
        <taxon>Planctomycetota</taxon>
        <taxon>Planctomycetia</taxon>
        <taxon>Pirellulales</taxon>
        <taxon>Pirellulaceae</taxon>
        <taxon>Blastopirellula</taxon>
    </lineage>
</organism>
<dbReference type="STRING" id="314230.DSM3645_06264"/>
<name>A4A097_9BACT</name>
<accession>A4A097</accession>
<reference evidence="1 2" key="1">
    <citation type="submission" date="2006-02" db="EMBL/GenBank/DDBJ databases">
        <authorList>
            <person name="Amann R."/>
            <person name="Ferriera S."/>
            <person name="Johnson J."/>
            <person name="Kravitz S."/>
            <person name="Halpern A."/>
            <person name="Remington K."/>
            <person name="Beeson K."/>
            <person name="Tran B."/>
            <person name="Rogers Y.-H."/>
            <person name="Friedman R."/>
            <person name="Venter J.C."/>
        </authorList>
    </citation>
    <scope>NUCLEOTIDE SEQUENCE [LARGE SCALE GENOMIC DNA]</scope>
    <source>
        <strain evidence="1 2">DSM 3645</strain>
    </source>
</reference>
<evidence type="ECO:0000313" key="1">
    <source>
        <dbReference type="EMBL" id="EAQ77883.1"/>
    </source>
</evidence>
<gene>
    <name evidence="1" type="ORF">DSM3645_06264</name>
</gene>
<proteinExistence type="predicted"/>
<sequence>MTGELGWLAAIVGAKARCDSNRWFRHEGEIWWIFTLLPLTCFARNDTDKPCTCCSAITTAGSMTGTVGSWPGKFNLAWEN</sequence>
<dbReference type="EMBL" id="AANZ01000027">
    <property type="protein sequence ID" value="EAQ77883.1"/>
    <property type="molecule type" value="Genomic_DNA"/>
</dbReference>
<protein>
    <submittedName>
        <fullName evidence="1">Uncharacterized protein</fullName>
    </submittedName>
</protein>